<dbReference type="Proteomes" id="UP001470230">
    <property type="component" value="Unassembled WGS sequence"/>
</dbReference>
<feature type="transmembrane region" description="Helical" evidence="1">
    <location>
        <begin position="509"/>
        <end position="528"/>
    </location>
</feature>
<evidence type="ECO:0000256" key="1">
    <source>
        <dbReference type="SAM" id="Phobius"/>
    </source>
</evidence>
<keyword evidence="1" id="KW-1133">Transmembrane helix</keyword>
<dbReference type="InterPro" id="IPR029052">
    <property type="entry name" value="Metallo-depent_PP-like"/>
</dbReference>
<gene>
    <name evidence="3" type="ORF">M9Y10_030218</name>
</gene>
<dbReference type="PANTHER" id="PTHR14795:SF0">
    <property type="entry name" value="TRANSMEMBRANE PROTEIN 62"/>
    <property type="match status" value="1"/>
</dbReference>
<keyword evidence="4" id="KW-1185">Reference proteome</keyword>
<keyword evidence="1" id="KW-0472">Membrane</keyword>
<feature type="transmembrane region" description="Helical" evidence="1">
    <location>
        <begin position="12"/>
        <end position="33"/>
    </location>
</feature>
<protein>
    <submittedName>
        <fullName evidence="3">Transmembrane protein 62</fullName>
    </submittedName>
</protein>
<dbReference type="InterPro" id="IPR004843">
    <property type="entry name" value="Calcineurin-like_PHP"/>
</dbReference>
<feature type="domain" description="Calcineurin-like phosphoesterase" evidence="2">
    <location>
        <begin position="58"/>
        <end position="268"/>
    </location>
</feature>
<feature type="transmembrane region" description="Helical" evidence="1">
    <location>
        <begin position="586"/>
        <end position="604"/>
    </location>
</feature>
<feature type="transmembrane region" description="Helical" evidence="1">
    <location>
        <begin position="616"/>
        <end position="638"/>
    </location>
</feature>
<reference evidence="3 4" key="1">
    <citation type="submission" date="2024-04" db="EMBL/GenBank/DDBJ databases">
        <title>Tritrichomonas musculus Genome.</title>
        <authorList>
            <person name="Alves-Ferreira E."/>
            <person name="Grigg M."/>
            <person name="Lorenzi H."/>
            <person name="Galac M."/>
        </authorList>
    </citation>
    <scope>NUCLEOTIDE SEQUENCE [LARGE SCALE GENOMIC DNA]</scope>
    <source>
        <strain evidence="3 4">EAF2021</strain>
    </source>
</reference>
<feature type="transmembrane region" description="Helical" evidence="1">
    <location>
        <begin position="478"/>
        <end position="497"/>
    </location>
</feature>
<name>A0ABR2KPC3_9EUKA</name>
<accession>A0ABR2KPC3</accession>
<dbReference type="EMBL" id="JAPFFF010000004">
    <property type="protein sequence ID" value="KAK8892964.1"/>
    <property type="molecule type" value="Genomic_DNA"/>
</dbReference>
<dbReference type="PANTHER" id="PTHR14795">
    <property type="entry name" value="HELICASE RELATED"/>
    <property type="match status" value="1"/>
</dbReference>
<dbReference type="Pfam" id="PF00149">
    <property type="entry name" value="Metallophos"/>
    <property type="match status" value="1"/>
</dbReference>
<keyword evidence="1 3" id="KW-0812">Transmembrane</keyword>
<evidence type="ECO:0000313" key="3">
    <source>
        <dbReference type="EMBL" id="KAK8892964.1"/>
    </source>
</evidence>
<comment type="caution">
    <text evidence="3">The sequence shown here is derived from an EMBL/GenBank/DDBJ whole genome shotgun (WGS) entry which is preliminary data.</text>
</comment>
<dbReference type="Gene3D" id="3.60.21.10">
    <property type="match status" value="1"/>
</dbReference>
<feature type="transmembrane region" description="Helical" evidence="1">
    <location>
        <begin position="548"/>
        <end position="574"/>
    </location>
</feature>
<feature type="transmembrane region" description="Helical" evidence="1">
    <location>
        <begin position="439"/>
        <end position="458"/>
    </location>
</feature>
<evidence type="ECO:0000313" key="4">
    <source>
        <dbReference type="Proteomes" id="UP001470230"/>
    </source>
</evidence>
<evidence type="ECO:0000259" key="2">
    <source>
        <dbReference type="Pfam" id="PF00149"/>
    </source>
</evidence>
<proteinExistence type="predicted"/>
<dbReference type="SUPFAM" id="SSF56300">
    <property type="entry name" value="Metallo-dependent phosphatases"/>
    <property type="match status" value="1"/>
</dbReference>
<organism evidence="3 4">
    <name type="scientific">Tritrichomonas musculus</name>
    <dbReference type="NCBI Taxonomy" id="1915356"/>
    <lineage>
        <taxon>Eukaryota</taxon>
        <taxon>Metamonada</taxon>
        <taxon>Parabasalia</taxon>
        <taxon>Tritrichomonadida</taxon>
        <taxon>Tritrichomonadidae</taxon>
        <taxon>Tritrichomonas</taxon>
    </lineage>
</organism>
<sequence>MEEKQKLNCFAYYISQYFWILYFIVPLLLSLVIPKKTQKIFISSSISQFNKSFDPIIFAHVSDVHINSFNPQSVQSFKKTFNYIKNFSPEFVILTGDIVDNYNSLSFPRYGEQNEASWQIYNEEIKKIDIPIIEVGGNHDMFGIKSIFSSKNYFLDSSHSFNRTNILTEDDFLIKSFSVGKSNTNVIAINPFDFPTSHPPLLLYQIFNTHLLNLLEAEISKSKTKSLVISHYPVGSIDSQKSSSGLEFTDIIGSKKSVLAFLSGHSHPKDPKIFHHGKGGLEILGLSSAQDSRFGLVTIDNDGISWSTVDTENPPKGVITYPIPKKQLSPNAIFNDKETAEIRVLIFSNQTNLSINFLISDSTNSSAIYSGHLTYSRSLNNGHSLYTFPLNKCIKKFGTFHITFSGDFDGYSEFVIDGHIEAGGEKLTEYPRFIDMLKITLPIYALILLIVTFPFSFGCLTERFNSLEEWIETGNNNGSAQSIIVNWLVCFFGGFLVIRNRFQKIPKIIKIFVLFSVVFGFVGPLIFFETEDLFGFICLYGYFIDNRFIYSTYGVFYSYYFSLFVCTTMVWICSSFGVRYRSKCQLGDIIALVLFLAGDLLVLLRVAHETVGPKLLAFSIGFIFIPIINILLMIFLLIKTRKSKNDVSDGIVNMEDSITNNLLSK</sequence>